<evidence type="ECO:0000313" key="3">
    <source>
        <dbReference type="EMBL" id="MSU06461.1"/>
    </source>
</evidence>
<accession>A0A7X2PCL8</accession>
<dbReference type="InterPro" id="IPR056238">
    <property type="entry name" value="YunG-like"/>
</dbReference>
<evidence type="ECO:0000313" key="4">
    <source>
        <dbReference type="Proteomes" id="UP000460549"/>
    </source>
</evidence>
<comment type="caution">
    <text evidence="3">The sequence shown here is derived from an EMBL/GenBank/DDBJ whole genome shotgun (WGS) entry which is preliminary data.</text>
</comment>
<dbReference type="InterPro" id="IPR000182">
    <property type="entry name" value="GNAT_dom"/>
</dbReference>
<evidence type="ECO:0000259" key="2">
    <source>
        <dbReference type="PROSITE" id="PS51729"/>
    </source>
</evidence>
<dbReference type="AlphaFoldDB" id="A0A7X2PCL8"/>
<dbReference type="Gene3D" id="3.40.630.30">
    <property type="match status" value="1"/>
</dbReference>
<dbReference type="Proteomes" id="UP000460549">
    <property type="component" value="Unassembled WGS sequence"/>
</dbReference>
<reference evidence="3 4" key="1">
    <citation type="submission" date="2019-08" db="EMBL/GenBank/DDBJ databases">
        <title>In-depth cultivation of the pig gut microbiome towards novel bacterial diversity and tailored functional studies.</title>
        <authorList>
            <person name="Wylensek D."/>
            <person name="Hitch T.C.A."/>
            <person name="Clavel T."/>
        </authorList>
    </citation>
    <scope>NUCLEOTIDE SEQUENCE [LARGE SCALE GENOMIC DNA]</scope>
    <source>
        <strain evidence="3 4">NM-380-WT-3C1</strain>
    </source>
</reference>
<dbReference type="PANTHER" id="PTHR31435:SF10">
    <property type="entry name" value="BSR4717 PROTEIN"/>
    <property type="match status" value="1"/>
</dbReference>
<dbReference type="CDD" id="cd04301">
    <property type="entry name" value="NAT_SF"/>
    <property type="match status" value="1"/>
</dbReference>
<keyword evidence="3" id="KW-0808">Transferase</keyword>
<sequence>MIEILIENNRSIAKDGEKLIGECDYKINDDIWSFDHTFVDPSYGGQGIAKRLLDCALEEAKRNNAKVNPICSYVRKVFDKNPKEYCDIRAYSFYGWRGESVKANDENIRNQRHLYDLLTKCWSKETCAPRMRDDWSVDNPTLGQCSITAFLAQDIFGGEVNGIVLKDGSHHCFNKVGDVVFDLTSEQFKDKALDYSSCVLESRAEHFSKEEKYQRYLQLKEKLKSVLL</sequence>
<keyword evidence="4" id="KW-1185">Reference proteome</keyword>
<feature type="domain" description="N-acetyltransferase" evidence="1">
    <location>
        <begin position="1"/>
        <end position="121"/>
    </location>
</feature>
<dbReference type="InterPro" id="IPR045057">
    <property type="entry name" value="Gcn5-rel_NAT"/>
</dbReference>
<protein>
    <submittedName>
        <fullName evidence="3">N-acetyltransferase</fullName>
    </submittedName>
</protein>
<dbReference type="PROSITE" id="PS51729">
    <property type="entry name" value="GNAT_YJDJ"/>
    <property type="match status" value="1"/>
</dbReference>
<dbReference type="EMBL" id="VUNN01000011">
    <property type="protein sequence ID" value="MSU06461.1"/>
    <property type="molecule type" value="Genomic_DNA"/>
</dbReference>
<feature type="domain" description="N-acetyltransferase" evidence="2">
    <location>
        <begin position="3"/>
        <end position="90"/>
    </location>
</feature>
<name>A0A7X2PCL8_9SPIO</name>
<gene>
    <name evidence="3" type="ORF">FYJ80_06650</name>
</gene>
<dbReference type="PANTHER" id="PTHR31435">
    <property type="entry name" value="PROTEIN NATD1"/>
    <property type="match status" value="1"/>
</dbReference>
<dbReference type="RefSeq" id="WP_154425432.1">
    <property type="nucleotide sequence ID" value="NZ_VUNN01000011.1"/>
</dbReference>
<dbReference type="PROSITE" id="PS51186">
    <property type="entry name" value="GNAT"/>
    <property type="match status" value="1"/>
</dbReference>
<dbReference type="InterPro" id="IPR031165">
    <property type="entry name" value="GNAT_YJDJ"/>
</dbReference>
<dbReference type="Pfam" id="PF24585">
    <property type="entry name" value="YunG"/>
    <property type="match status" value="1"/>
</dbReference>
<dbReference type="Pfam" id="PF14542">
    <property type="entry name" value="Acetyltransf_CG"/>
    <property type="match status" value="1"/>
</dbReference>
<dbReference type="InterPro" id="IPR016181">
    <property type="entry name" value="Acyl_CoA_acyltransferase"/>
</dbReference>
<dbReference type="GO" id="GO:0016747">
    <property type="term" value="F:acyltransferase activity, transferring groups other than amino-acyl groups"/>
    <property type="evidence" value="ECO:0007669"/>
    <property type="project" value="InterPro"/>
</dbReference>
<organism evidence="3 4">
    <name type="scientific">Bullifex porci</name>
    <dbReference type="NCBI Taxonomy" id="2606638"/>
    <lineage>
        <taxon>Bacteria</taxon>
        <taxon>Pseudomonadati</taxon>
        <taxon>Spirochaetota</taxon>
        <taxon>Spirochaetia</taxon>
        <taxon>Spirochaetales</taxon>
        <taxon>Spirochaetaceae</taxon>
        <taxon>Bullifex</taxon>
    </lineage>
</organism>
<dbReference type="SUPFAM" id="SSF55729">
    <property type="entry name" value="Acyl-CoA N-acyltransferases (Nat)"/>
    <property type="match status" value="1"/>
</dbReference>
<evidence type="ECO:0000259" key="1">
    <source>
        <dbReference type="PROSITE" id="PS51186"/>
    </source>
</evidence>
<proteinExistence type="predicted"/>